<proteinExistence type="predicted"/>
<name>A0A418WKB0_9SPHN</name>
<organism evidence="1 2">
    <name type="scientific">Sphingomonas cavernae</name>
    <dbReference type="NCBI Taxonomy" id="2320861"/>
    <lineage>
        <taxon>Bacteria</taxon>
        <taxon>Pseudomonadati</taxon>
        <taxon>Pseudomonadota</taxon>
        <taxon>Alphaproteobacteria</taxon>
        <taxon>Sphingomonadales</taxon>
        <taxon>Sphingomonadaceae</taxon>
        <taxon>Sphingomonas</taxon>
    </lineage>
</organism>
<dbReference type="RefSeq" id="WP_119761670.1">
    <property type="nucleotide sequence ID" value="NZ_QYUM01000003.1"/>
</dbReference>
<gene>
    <name evidence="1" type="ORF">D3876_09470</name>
</gene>
<dbReference type="AlphaFoldDB" id="A0A418WKB0"/>
<dbReference type="OrthoDB" id="9786336at2"/>
<dbReference type="EMBL" id="QYUM01000003">
    <property type="protein sequence ID" value="RJF90458.1"/>
    <property type="molecule type" value="Genomic_DNA"/>
</dbReference>
<sequence length="249" mass="27236">MTYCVGMLVETGLVMIADTRTNAGVDNISTYRKLHMLGESKGRIVIGATAGNLSVTQSALTLLEEGLPSHDDSGALRRLSDMTSMFRAAQLVGEAIHSARSDLEGTLQGTEINTGVSILLGGRIGDEPLKLYLIYSQGNFIECQPDAPFLQIGETKYGKPILDRALEYESPLGEAVKVGLISFDSTMRSNLAVGRPLDLVVVPVERDKPVITRRIDWDDRYFNDLSVRWGLLLNDARETIPDPPFLAPD</sequence>
<dbReference type="SUPFAM" id="SSF56235">
    <property type="entry name" value="N-terminal nucleophile aminohydrolases (Ntn hydrolases)"/>
    <property type="match status" value="1"/>
</dbReference>
<protein>
    <submittedName>
        <fullName evidence="1">Peptidase</fullName>
    </submittedName>
</protein>
<dbReference type="Proteomes" id="UP000286100">
    <property type="component" value="Unassembled WGS sequence"/>
</dbReference>
<dbReference type="InterPro" id="IPR029055">
    <property type="entry name" value="Ntn_hydrolases_N"/>
</dbReference>
<dbReference type="PIRSF" id="PIRSF009120">
    <property type="entry name" value="UCP009120_prtse"/>
    <property type="match status" value="1"/>
</dbReference>
<comment type="caution">
    <text evidence="1">The sequence shown here is derived from an EMBL/GenBank/DDBJ whole genome shotgun (WGS) entry which is preliminary data.</text>
</comment>
<evidence type="ECO:0000313" key="2">
    <source>
        <dbReference type="Proteomes" id="UP000286100"/>
    </source>
</evidence>
<accession>A0A418WKB0</accession>
<evidence type="ECO:0000313" key="1">
    <source>
        <dbReference type="EMBL" id="RJF90458.1"/>
    </source>
</evidence>
<dbReference type="Gene3D" id="3.60.20.10">
    <property type="entry name" value="Glutamine Phosphoribosylpyrophosphate, subunit 1, domain 1"/>
    <property type="match status" value="1"/>
</dbReference>
<keyword evidence="2" id="KW-1185">Reference proteome</keyword>
<dbReference type="InterPro" id="IPR016545">
    <property type="entry name" value="UCP009120_prtse"/>
</dbReference>
<reference evidence="1 2" key="1">
    <citation type="submission" date="2018-09" db="EMBL/GenBank/DDBJ databases">
        <authorList>
            <person name="Zhu H."/>
        </authorList>
    </citation>
    <scope>NUCLEOTIDE SEQUENCE [LARGE SCALE GENOMIC DNA]</scope>
    <source>
        <strain evidence="1 2">K2R01-6</strain>
    </source>
</reference>